<keyword evidence="4" id="KW-0274">FAD</keyword>
<evidence type="ECO:0000313" key="8">
    <source>
        <dbReference type="EMBL" id="EMR65121.1"/>
    </source>
</evidence>
<proteinExistence type="predicted"/>
<protein>
    <submittedName>
        <fullName evidence="8">Putative monooxygenase fad-binding protein</fullName>
    </submittedName>
</protein>
<evidence type="ECO:0000259" key="6">
    <source>
        <dbReference type="Pfam" id="PF01494"/>
    </source>
</evidence>
<dbReference type="PANTHER" id="PTHR43004:SF19">
    <property type="entry name" value="BINDING MONOOXYGENASE, PUTATIVE (JCVI)-RELATED"/>
    <property type="match status" value="1"/>
</dbReference>
<dbReference type="Proteomes" id="UP000012174">
    <property type="component" value="Unassembled WGS sequence"/>
</dbReference>
<dbReference type="SUPFAM" id="SSF51905">
    <property type="entry name" value="FAD/NAD(P)-binding domain"/>
    <property type="match status" value="1"/>
</dbReference>
<dbReference type="KEGG" id="ela:UCREL1_7913"/>
<evidence type="ECO:0000256" key="1">
    <source>
        <dbReference type="ARBA" id="ARBA00001974"/>
    </source>
</evidence>
<evidence type="ECO:0000313" key="9">
    <source>
        <dbReference type="Proteomes" id="UP000012174"/>
    </source>
</evidence>
<dbReference type="AlphaFoldDB" id="M7T5P6"/>
<dbReference type="InterPro" id="IPR002938">
    <property type="entry name" value="FAD-bd"/>
</dbReference>
<dbReference type="InterPro" id="IPR038220">
    <property type="entry name" value="PHOX_C_sf"/>
</dbReference>
<dbReference type="eggNOG" id="KOG3855">
    <property type="taxonomic scope" value="Eukaryota"/>
</dbReference>
<feature type="domain" description="Phenol hydroxylase-like C-terminal dimerisation" evidence="7">
    <location>
        <begin position="504"/>
        <end position="581"/>
    </location>
</feature>
<dbReference type="Pfam" id="PF01494">
    <property type="entry name" value="FAD_binding_3"/>
    <property type="match status" value="1"/>
</dbReference>
<dbReference type="InterPro" id="IPR050641">
    <property type="entry name" value="RIFMO-like"/>
</dbReference>
<gene>
    <name evidence="8" type="ORF">UCREL1_7913</name>
</gene>
<evidence type="ECO:0000259" key="7">
    <source>
        <dbReference type="Pfam" id="PF07976"/>
    </source>
</evidence>
<name>M7T5P6_EUTLA</name>
<dbReference type="HOGENOM" id="CLU_009665_20_3_1"/>
<accession>M7T5P6</accession>
<evidence type="ECO:0000256" key="4">
    <source>
        <dbReference type="ARBA" id="ARBA00022827"/>
    </source>
</evidence>
<dbReference type="GO" id="GO:0071949">
    <property type="term" value="F:FAD binding"/>
    <property type="evidence" value="ECO:0007669"/>
    <property type="project" value="InterPro"/>
</dbReference>
<evidence type="ECO:0000256" key="5">
    <source>
        <dbReference type="ARBA" id="ARBA00023002"/>
    </source>
</evidence>
<keyword evidence="5" id="KW-0560">Oxidoreductase</keyword>
<dbReference type="InterPro" id="IPR012941">
    <property type="entry name" value="Phe_hydrox_C_dim_dom"/>
</dbReference>
<dbReference type="OMA" id="EQTHEPP"/>
<dbReference type="Pfam" id="PF07976">
    <property type="entry name" value="Phe_hydrox_dim"/>
    <property type="match status" value="1"/>
</dbReference>
<dbReference type="Gene3D" id="3.50.50.60">
    <property type="entry name" value="FAD/NAD(P)-binding domain"/>
    <property type="match status" value="1"/>
</dbReference>
<evidence type="ECO:0000256" key="2">
    <source>
        <dbReference type="ARBA" id="ARBA00005179"/>
    </source>
</evidence>
<organism evidence="8 9">
    <name type="scientific">Eutypa lata (strain UCR-EL1)</name>
    <name type="common">Grapevine dieback disease fungus</name>
    <name type="synonym">Eutypa armeniacae</name>
    <dbReference type="NCBI Taxonomy" id="1287681"/>
    <lineage>
        <taxon>Eukaryota</taxon>
        <taxon>Fungi</taxon>
        <taxon>Dikarya</taxon>
        <taxon>Ascomycota</taxon>
        <taxon>Pezizomycotina</taxon>
        <taxon>Sordariomycetes</taxon>
        <taxon>Xylariomycetidae</taxon>
        <taxon>Xylariales</taxon>
        <taxon>Diatrypaceae</taxon>
        <taxon>Eutypa</taxon>
    </lineage>
</organism>
<dbReference type="EMBL" id="KB706938">
    <property type="protein sequence ID" value="EMR65121.1"/>
    <property type="molecule type" value="Genomic_DNA"/>
</dbReference>
<reference evidence="9" key="1">
    <citation type="journal article" date="2013" name="Genome Announc.">
        <title>Draft genome sequence of the grapevine dieback fungus Eutypa lata UCR-EL1.</title>
        <authorList>
            <person name="Blanco-Ulate B."/>
            <person name="Rolshausen P.E."/>
            <person name="Cantu D."/>
        </authorList>
    </citation>
    <scope>NUCLEOTIDE SEQUENCE [LARGE SCALE GENOMIC DNA]</scope>
    <source>
        <strain evidence="9">UCR-EL1</strain>
    </source>
</reference>
<dbReference type="Gene3D" id="3.40.30.20">
    <property type="match status" value="1"/>
</dbReference>
<keyword evidence="9" id="KW-1185">Reference proteome</keyword>
<feature type="domain" description="FAD-binding" evidence="6">
    <location>
        <begin position="6"/>
        <end position="376"/>
    </location>
</feature>
<comment type="pathway">
    <text evidence="2">Secondary metabolite biosynthesis.</text>
</comment>
<comment type="cofactor">
    <cofactor evidence="1">
        <name>FAD</name>
        <dbReference type="ChEBI" id="CHEBI:57692"/>
    </cofactor>
</comment>
<dbReference type="Gene3D" id="3.30.70.2450">
    <property type="match status" value="1"/>
</dbReference>
<dbReference type="PANTHER" id="PTHR43004">
    <property type="entry name" value="TRK SYSTEM POTASSIUM UPTAKE PROTEIN"/>
    <property type="match status" value="1"/>
</dbReference>
<keyword evidence="8" id="KW-0503">Monooxygenase</keyword>
<sequence length="584" mass="63741">MKHTSTTALIIGAGPTGLALGLELAAQQIPFRIVDRAKGRSDKSRALVVQARTLELLHRHGIARDLQKRGNRADGSTMVVAGRAVASFETEAVARLPNTAFPFQLLVSQEDTEYFLEESLGKARVAAAVEGGGDGDGRRVGEVEWGVEARSIVQEGEGVTVVLGNGKEEEEEETVRASFVIGCDGKNSTVRQAAGLTFEGSSYAQDFVLADAHVKWNDPSSRNHNRAYLCFGHGLLTVLPLKHDMVRVVAVRSSVTTKTGSKDRQELKLADFQRHFDAEMPRELGGTLHDATWLARFYLHHRGVNRYSNEGGRIFVAGDAAHVHSPVGGQGMNTGIQDAVNLGWKLGAVARGERPLSFLASYHAERYPVGQKLLETTDRAFTWMSWMNPVFLWVRNLLLPWVLPRVFADVERVRANFWEMSEFGISYRDAAGGVVGTAAEGLGKGLKIHGGDRVLDGRIRGCDDDGEEGEGEKYLLELLDARTHHLLLFSGGVVDDSEAASEGDLHRAETKFAENSRIAAKVHAIFAEKPNGQTGYVDVDGVLHREFGFSKPAYILVRPDGYAAHVGPLSALDDLIRWFNGPTA</sequence>
<evidence type="ECO:0000256" key="3">
    <source>
        <dbReference type="ARBA" id="ARBA00022630"/>
    </source>
</evidence>
<dbReference type="GO" id="GO:0016709">
    <property type="term" value="F:oxidoreductase activity, acting on paired donors, with incorporation or reduction of molecular oxygen, NAD(P)H as one donor, and incorporation of one atom of oxygen"/>
    <property type="evidence" value="ECO:0007669"/>
    <property type="project" value="UniProtKB-ARBA"/>
</dbReference>
<dbReference type="InterPro" id="IPR036188">
    <property type="entry name" value="FAD/NAD-bd_sf"/>
</dbReference>
<keyword evidence="3" id="KW-0285">Flavoprotein</keyword>
<dbReference type="PRINTS" id="PR00420">
    <property type="entry name" value="RNGMNOXGNASE"/>
</dbReference>
<dbReference type="OrthoDB" id="10016252at2759"/>